<evidence type="ECO:0000256" key="1">
    <source>
        <dbReference type="ARBA" id="ARBA00000847"/>
    </source>
</evidence>
<proteinExistence type="inferred from homology"/>
<keyword evidence="6" id="KW-0378">Hydrolase</keyword>
<protein>
    <recommendedName>
        <fullName evidence="5">GDP-mannose pyrophosphatase</fullName>
    </recommendedName>
    <alternativeName>
        <fullName evidence="7">GDP-mannose hydrolase</fullName>
    </alternativeName>
    <alternativeName>
        <fullName evidence="8">GDPMK</fullName>
    </alternativeName>
</protein>
<dbReference type="Proteomes" id="UP001165395">
    <property type="component" value="Unassembled WGS sequence"/>
</dbReference>
<comment type="catalytic activity">
    <reaction evidence="1">
        <text>GDP-alpha-D-mannose + H2O = alpha-D-mannose 1-phosphate + GMP + 2 H(+)</text>
        <dbReference type="Rhea" id="RHEA:27978"/>
        <dbReference type="ChEBI" id="CHEBI:15377"/>
        <dbReference type="ChEBI" id="CHEBI:15378"/>
        <dbReference type="ChEBI" id="CHEBI:57527"/>
        <dbReference type="ChEBI" id="CHEBI:58115"/>
        <dbReference type="ChEBI" id="CHEBI:58409"/>
    </reaction>
</comment>
<dbReference type="Pfam" id="PF00293">
    <property type="entry name" value="NUDIX"/>
    <property type="match status" value="1"/>
</dbReference>
<evidence type="ECO:0000256" key="8">
    <source>
        <dbReference type="ARBA" id="ARBA00032272"/>
    </source>
</evidence>
<name>A0ABS8D8E4_9NEIS</name>
<accession>A0ABS8D8E4</accession>
<comment type="similarity">
    <text evidence="3">Belongs to the Nudix hydrolase family. NudK subfamily.</text>
</comment>
<dbReference type="InterPro" id="IPR000086">
    <property type="entry name" value="NUDIX_hydrolase_dom"/>
</dbReference>
<dbReference type="RefSeq" id="WP_227181296.1">
    <property type="nucleotide sequence ID" value="NZ_JAJBZT010000007.1"/>
</dbReference>
<sequence length="199" mass="22879">MTQQKVRMLEDRLLYEGWNTLRQLSLEYQHDSGVVQHLQRELYVKSPGAGVLLYNEVNDTVVLVKQFRTPLFYLNEEPMLVEVCAGLLDGEDPETAIKREILEETGYQVDHVDFVMKVFTSPGVVTEYLMLYTANIRDTQRIARGGGLVEEGEEIELIEWPLSLCEEKLMAGEIQDAKTVILLQNLLIKQAKTRHLQKK</sequence>
<dbReference type="PANTHER" id="PTHR11839:SF18">
    <property type="entry name" value="NUDIX HYDROLASE DOMAIN-CONTAINING PROTEIN"/>
    <property type="match status" value="1"/>
</dbReference>
<dbReference type="SUPFAM" id="SSF55811">
    <property type="entry name" value="Nudix"/>
    <property type="match status" value="1"/>
</dbReference>
<organism evidence="10 11">
    <name type="scientific">Leeia speluncae</name>
    <dbReference type="NCBI Taxonomy" id="2884804"/>
    <lineage>
        <taxon>Bacteria</taxon>
        <taxon>Pseudomonadati</taxon>
        <taxon>Pseudomonadota</taxon>
        <taxon>Betaproteobacteria</taxon>
        <taxon>Neisseriales</taxon>
        <taxon>Leeiaceae</taxon>
        <taxon>Leeia</taxon>
    </lineage>
</organism>
<dbReference type="PANTHER" id="PTHR11839">
    <property type="entry name" value="UDP/ADP-SUGAR PYROPHOSPHATASE"/>
    <property type="match status" value="1"/>
</dbReference>
<evidence type="ECO:0000256" key="3">
    <source>
        <dbReference type="ARBA" id="ARBA00007275"/>
    </source>
</evidence>
<reference evidence="10" key="1">
    <citation type="submission" date="2021-10" db="EMBL/GenBank/DDBJ databases">
        <title>The complete genome sequence of Leeia sp. TBRC 13508.</title>
        <authorList>
            <person name="Charoenyingcharoen P."/>
            <person name="Yukphan P."/>
        </authorList>
    </citation>
    <scope>NUCLEOTIDE SEQUENCE</scope>
    <source>
        <strain evidence="10">TBRC 13508</strain>
    </source>
</reference>
<gene>
    <name evidence="10" type="ORF">LIN78_13120</name>
</gene>
<evidence type="ECO:0000256" key="6">
    <source>
        <dbReference type="ARBA" id="ARBA00022801"/>
    </source>
</evidence>
<evidence type="ECO:0000256" key="2">
    <source>
        <dbReference type="ARBA" id="ARBA00001946"/>
    </source>
</evidence>
<comment type="caution">
    <text evidence="10">The sequence shown here is derived from an EMBL/GenBank/DDBJ whole genome shotgun (WGS) entry which is preliminary data.</text>
</comment>
<dbReference type="EMBL" id="JAJBZT010000007">
    <property type="protein sequence ID" value="MCB6184486.1"/>
    <property type="molecule type" value="Genomic_DNA"/>
</dbReference>
<evidence type="ECO:0000256" key="4">
    <source>
        <dbReference type="ARBA" id="ARBA00011738"/>
    </source>
</evidence>
<keyword evidence="11" id="KW-1185">Reference proteome</keyword>
<evidence type="ECO:0000256" key="5">
    <source>
        <dbReference type="ARBA" id="ARBA00016377"/>
    </source>
</evidence>
<evidence type="ECO:0000313" key="10">
    <source>
        <dbReference type="EMBL" id="MCB6184486.1"/>
    </source>
</evidence>
<dbReference type="NCBIfam" id="TIGR00052">
    <property type="entry name" value="nudix-type nucleoside diphosphatase, YffH/AdpP family"/>
    <property type="match status" value="1"/>
</dbReference>
<evidence type="ECO:0000256" key="7">
    <source>
        <dbReference type="ARBA" id="ARBA00032162"/>
    </source>
</evidence>
<comment type="cofactor">
    <cofactor evidence="2">
        <name>Mg(2+)</name>
        <dbReference type="ChEBI" id="CHEBI:18420"/>
    </cofactor>
</comment>
<evidence type="ECO:0000259" key="9">
    <source>
        <dbReference type="PROSITE" id="PS51462"/>
    </source>
</evidence>
<dbReference type="InterPro" id="IPR004385">
    <property type="entry name" value="NDP_pyrophosphatase"/>
</dbReference>
<feature type="domain" description="Nudix hydrolase" evidence="9">
    <location>
        <begin position="44"/>
        <end position="182"/>
    </location>
</feature>
<dbReference type="InterPro" id="IPR015797">
    <property type="entry name" value="NUDIX_hydrolase-like_dom_sf"/>
</dbReference>
<comment type="subunit">
    <text evidence="4">Homodimer.</text>
</comment>
<evidence type="ECO:0000313" key="11">
    <source>
        <dbReference type="Proteomes" id="UP001165395"/>
    </source>
</evidence>
<dbReference type="PROSITE" id="PS51462">
    <property type="entry name" value="NUDIX"/>
    <property type="match status" value="1"/>
</dbReference>
<dbReference type="Gene3D" id="3.90.79.10">
    <property type="entry name" value="Nucleoside Triphosphate Pyrophosphohydrolase"/>
    <property type="match status" value="1"/>
</dbReference>